<keyword evidence="3" id="KW-1185">Reference proteome</keyword>
<sequence length="182" mass="20882">MVEPVRLGIKMEPPSLVLVYKMWGRLRLRRMPIRNLWPNASTKFILEDIRARHELLLGVPDELICRMIEILKASKGGIDLNDAVANLAKLPQIKIDSVLDQNDNESTKHRLSLEQKETPPESNAKPERPISLNVIPKNIGDKTDKPYSFMDKRIADEDTDFDANDDLPLDDHEGNSDDDFWR</sequence>
<evidence type="ECO:0000256" key="1">
    <source>
        <dbReference type="SAM" id="MobiDB-lite"/>
    </source>
</evidence>
<evidence type="ECO:0000313" key="3">
    <source>
        <dbReference type="Proteomes" id="UP001307889"/>
    </source>
</evidence>
<reference evidence="2 3" key="1">
    <citation type="submission" date="2023-09" db="EMBL/GenBank/DDBJ databases">
        <title>Nesidiocoris tenuis whole genome shotgun sequence.</title>
        <authorList>
            <person name="Shibata T."/>
            <person name="Shimoda M."/>
            <person name="Kobayashi T."/>
            <person name="Uehara T."/>
        </authorList>
    </citation>
    <scope>NUCLEOTIDE SEQUENCE [LARGE SCALE GENOMIC DNA]</scope>
    <source>
        <strain evidence="2 3">Japan</strain>
    </source>
</reference>
<accession>A0ABN7AP75</accession>
<dbReference type="InterPro" id="IPR029412">
    <property type="entry name" value="CEP19"/>
</dbReference>
<name>A0ABN7AP75_9HEMI</name>
<dbReference type="Proteomes" id="UP001307889">
    <property type="component" value="Chromosome 3"/>
</dbReference>
<protein>
    <submittedName>
        <fullName evidence="2">Centrosomal protein 19kDa</fullName>
    </submittedName>
</protein>
<evidence type="ECO:0000313" key="2">
    <source>
        <dbReference type="EMBL" id="BES92686.1"/>
    </source>
</evidence>
<feature type="region of interest" description="Disordered" evidence="1">
    <location>
        <begin position="104"/>
        <end position="182"/>
    </location>
</feature>
<feature type="compositionally biased region" description="Basic and acidic residues" evidence="1">
    <location>
        <begin position="169"/>
        <end position="182"/>
    </location>
</feature>
<gene>
    <name evidence="2" type="ORF">NTJ_05495</name>
</gene>
<organism evidence="2 3">
    <name type="scientific">Nesidiocoris tenuis</name>
    <dbReference type="NCBI Taxonomy" id="355587"/>
    <lineage>
        <taxon>Eukaryota</taxon>
        <taxon>Metazoa</taxon>
        <taxon>Ecdysozoa</taxon>
        <taxon>Arthropoda</taxon>
        <taxon>Hexapoda</taxon>
        <taxon>Insecta</taxon>
        <taxon>Pterygota</taxon>
        <taxon>Neoptera</taxon>
        <taxon>Paraneoptera</taxon>
        <taxon>Hemiptera</taxon>
        <taxon>Heteroptera</taxon>
        <taxon>Panheteroptera</taxon>
        <taxon>Cimicomorpha</taxon>
        <taxon>Miridae</taxon>
        <taxon>Dicyphina</taxon>
        <taxon>Nesidiocoris</taxon>
    </lineage>
</organism>
<feature type="compositionally biased region" description="Basic and acidic residues" evidence="1">
    <location>
        <begin position="105"/>
        <end position="128"/>
    </location>
</feature>
<feature type="compositionally biased region" description="Acidic residues" evidence="1">
    <location>
        <begin position="157"/>
        <end position="168"/>
    </location>
</feature>
<dbReference type="EMBL" id="AP028911">
    <property type="protein sequence ID" value="BES92686.1"/>
    <property type="molecule type" value="Genomic_DNA"/>
</dbReference>
<proteinExistence type="predicted"/>
<feature type="compositionally biased region" description="Basic and acidic residues" evidence="1">
    <location>
        <begin position="139"/>
        <end position="156"/>
    </location>
</feature>
<dbReference type="Pfam" id="PF14933">
    <property type="entry name" value="CEP19"/>
    <property type="match status" value="1"/>
</dbReference>